<dbReference type="Pfam" id="PF26177">
    <property type="entry name" value="zf_C2H2_17_1st"/>
    <property type="match status" value="1"/>
</dbReference>
<dbReference type="InterPro" id="IPR059095">
    <property type="entry name" value="Znf_C2H2_17_2nd"/>
</dbReference>
<feature type="compositionally biased region" description="Polar residues" evidence="1">
    <location>
        <begin position="42"/>
        <end position="73"/>
    </location>
</feature>
<dbReference type="AlphaFoldDB" id="R8BIN3"/>
<feature type="domain" description="C2H2-type" evidence="2">
    <location>
        <begin position="336"/>
        <end position="366"/>
    </location>
</feature>
<accession>R8BIN3</accession>
<dbReference type="InterPro" id="IPR059009">
    <property type="entry name" value="Znf_C2H2_17_1st"/>
</dbReference>
<dbReference type="SMART" id="SM00355">
    <property type="entry name" value="ZnF_C2H2"/>
    <property type="match status" value="2"/>
</dbReference>
<proteinExistence type="predicted"/>
<gene>
    <name evidence="3" type="ORF">UCRPA7_5316</name>
</gene>
<evidence type="ECO:0000259" key="2">
    <source>
        <dbReference type="SMART" id="SM00355"/>
    </source>
</evidence>
<dbReference type="Gene3D" id="3.30.160.60">
    <property type="entry name" value="Classic Zinc Finger"/>
    <property type="match status" value="1"/>
</dbReference>
<dbReference type="OrthoDB" id="5062908at2759"/>
<evidence type="ECO:0000313" key="4">
    <source>
        <dbReference type="Proteomes" id="UP000014074"/>
    </source>
</evidence>
<sequence>MTPRRDQAETMDMDDFHANWAATTAAEQAKILKSEPMRRLTSKSSTGSHKNRTIKASSSKSRPRLQTSLSQMSNFEVTGNASSAYSEGSLSNGRMMDVQQYLFQDSDALSVSSQPMFYPNLMTMTPDGMPYSDMAVSHVDPTCTQMQVEFDTSLTSDSPSHSWDNFSTGSDGSSPHHDDSWLQPLPDSPPDSHENSPIFRGQSQRLNGKLGSQQVMATEDLTGSAMTAIGDDFSLPPSWSTRRQSSEGESARDHPLYKNAFPQADGLFHCPWEGQASCNHKPEKLKCNYDKFVDSHLKPYRCKVDSCENARFSSTACLLRHEREAHAMHGHGDKPYLCSYDGCDRALPGNGFPRNWNLRDHMRRVHNDNGSSVQAKAASSPPPSSRKESSKGRKRKNDISESASSRKSPSTKSIPVADVAPTMKAVETVPNQHADWYEHQKHLADLVNGFTNPEDPLVLQRLVDAQNYVQAMSKISRNLVTQQNANLLEQPYQRSFSQQSG</sequence>
<dbReference type="GeneID" id="19325858"/>
<dbReference type="KEGG" id="tmn:UCRPA7_5316"/>
<keyword evidence="4" id="KW-1185">Reference proteome</keyword>
<evidence type="ECO:0000256" key="1">
    <source>
        <dbReference type="SAM" id="MobiDB-lite"/>
    </source>
</evidence>
<feature type="region of interest" description="Disordered" evidence="1">
    <location>
        <begin position="153"/>
        <end position="200"/>
    </location>
</feature>
<dbReference type="InterPro" id="IPR013087">
    <property type="entry name" value="Znf_C2H2_type"/>
</dbReference>
<dbReference type="Pfam" id="PF26176">
    <property type="entry name" value="zf_C2H2_17_2"/>
    <property type="match status" value="1"/>
</dbReference>
<organism evidence="3 4">
    <name type="scientific">Phaeoacremonium minimum (strain UCR-PA7)</name>
    <name type="common">Esca disease fungus</name>
    <name type="synonym">Togninia minima</name>
    <dbReference type="NCBI Taxonomy" id="1286976"/>
    <lineage>
        <taxon>Eukaryota</taxon>
        <taxon>Fungi</taxon>
        <taxon>Dikarya</taxon>
        <taxon>Ascomycota</taxon>
        <taxon>Pezizomycotina</taxon>
        <taxon>Sordariomycetes</taxon>
        <taxon>Sordariomycetidae</taxon>
        <taxon>Togniniales</taxon>
        <taxon>Togniniaceae</taxon>
        <taxon>Phaeoacremonium</taxon>
    </lineage>
</organism>
<dbReference type="Proteomes" id="UP000014074">
    <property type="component" value="Unassembled WGS sequence"/>
</dbReference>
<feature type="region of interest" description="Disordered" evidence="1">
    <location>
        <begin position="29"/>
        <end position="73"/>
    </location>
</feature>
<feature type="compositionally biased region" description="Polar residues" evidence="1">
    <location>
        <begin position="153"/>
        <end position="166"/>
    </location>
</feature>
<protein>
    <submittedName>
        <fullName evidence="3">Putative c2h2 transcription factor protein</fullName>
    </submittedName>
</protein>
<dbReference type="HOGENOM" id="CLU_024747_1_0_1"/>
<feature type="compositionally biased region" description="Basic and acidic residues" evidence="1">
    <location>
        <begin position="244"/>
        <end position="253"/>
    </location>
</feature>
<name>R8BIN3_PHAM7</name>
<dbReference type="EMBL" id="KB933177">
    <property type="protein sequence ID" value="EON99171.1"/>
    <property type="molecule type" value="Genomic_DNA"/>
</dbReference>
<dbReference type="eggNOG" id="ENOG502SNG2">
    <property type="taxonomic scope" value="Eukaryota"/>
</dbReference>
<feature type="compositionally biased region" description="Low complexity" evidence="1">
    <location>
        <begin position="400"/>
        <end position="413"/>
    </location>
</feature>
<evidence type="ECO:0000313" key="3">
    <source>
        <dbReference type="EMBL" id="EON99171.1"/>
    </source>
</evidence>
<feature type="region of interest" description="Disordered" evidence="1">
    <location>
        <begin position="227"/>
        <end position="253"/>
    </location>
</feature>
<feature type="region of interest" description="Disordered" evidence="1">
    <location>
        <begin position="368"/>
        <end position="419"/>
    </location>
</feature>
<reference evidence="4" key="1">
    <citation type="journal article" date="2013" name="Genome Announc.">
        <title>Draft genome sequence of the ascomycete Phaeoacremonium aleophilum strain UCR-PA7, a causal agent of the esca disease complex in grapevines.</title>
        <authorList>
            <person name="Blanco-Ulate B."/>
            <person name="Rolshausen P."/>
            <person name="Cantu D."/>
        </authorList>
    </citation>
    <scope>NUCLEOTIDE SEQUENCE [LARGE SCALE GENOMIC DNA]</scope>
    <source>
        <strain evidence="4">UCR-PA7</strain>
    </source>
</reference>
<dbReference type="RefSeq" id="XP_007916054.1">
    <property type="nucleotide sequence ID" value="XM_007917863.1"/>
</dbReference>
<feature type="domain" description="C2H2-type" evidence="2">
    <location>
        <begin position="300"/>
        <end position="326"/>
    </location>
</feature>